<evidence type="ECO:0000313" key="4">
    <source>
        <dbReference type="Proteomes" id="UP000672027"/>
    </source>
</evidence>
<name>A0ABX7WZU8_9GAMM</name>
<protein>
    <submittedName>
        <fullName evidence="3">Chalcone isomerase family protein</fullName>
    </submittedName>
</protein>
<evidence type="ECO:0000313" key="3">
    <source>
        <dbReference type="EMBL" id="QTR49150.1"/>
    </source>
</evidence>
<dbReference type="EMBL" id="CP072800">
    <property type="protein sequence ID" value="QTR49150.1"/>
    <property type="molecule type" value="Genomic_DNA"/>
</dbReference>
<sequence>MLRKSLLLALCCLPLSVWANIPAGLQTAGKGEARYLGVIKVYDAELSVSPAASRTTVLDAGVSRCLKLDYAVELTADKFTLAAETVLKRQHDTATLAKIQPQLDQLHTAYADVKVGDVYQMCYDAKAQTTSLLLNGKVMTRVKSAEFAEVYFGIWLADKQPIAQTLREDLLSNLPLT</sequence>
<feature type="signal peptide" evidence="1">
    <location>
        <begin position="1"/>
        <end position="19"/>
    </location>
</feature>
<accession>A0ABX7WZU8</accession>
<dbReference type="GO" id="GO:0016853">
    <property type="term" value="F:isomerase activity"/>
    <property type="evidence" value="ECO:0007669"/>
    <property type="project" value="UniProtKB-KW"/>
</dbReference>
<organism evidence="3 4">
    <name type="scientific">Candidatus Thiothrix anitrata</name>
    <dbReference type="NCBI Taxonomy" id="2823902"/>
    <lineage>
        <taxon>Bacteria</taxon>
        <taxon>Pseudomonadati</taxon>
        <taxon>Pseudomonadota</taxon>
        <taxon>Gammaproteobacteria</taxon>
        <taxon>Thiotrichales</taxon>
        <taxon>Thiotrichaceae</taxon>
        <taxon>Thiothrix</taxon>
    </lineage>
</organism>
<keyword evidence="1" id="KW-0732">Signal</keyword>
<proteinExistence type="predicted"/>
<keyword evidence="4" id="KW-1185">Reference proteome</keyword>
<dbReference type="InterPro" id="IPR016087">
    <property type="entry name" value="Chalcone_isomerase"/>
</dbReference>
<evidence type="ECO:0000256" key="1">
    <source>
        <dbReference type="SAM" id="SignalP"/>
    </source>
</evidence>
<reference evidence="3 4" key="1">
    <citation type="submission" date="2021-04" db="EMBL/GenBank/DDBJ databases">
        <title>Genomics, taxonomy and metabolism of representatives of sulfur bacteria of the genus Thiothrix: Thiothrix fructosivorans QT, Thiothrix unzii A1T and three new species, Thiothrix subterranea sp. nov., Thiothrix litoralis sp. nov. and 'Candidatus Thiothrix anitrata' sp. nov.</title>
        <authorList>
            <person name="Ravin N.V."/>
            <person name="Smolyakov D."/>
            <person name="Rudenko T.S."/>
            <person name="Mardanov A.V."/>
            <person name="Beletsky A.V."/>
            <person name="Markov N.D."/>
            <person name="Fomenkov A.I."/>
            <person name="Roberts R.J."/>
            <person name="Karnachuk O.V."/>
            <person name="Novikov A."/>
            <person name="Grabovich M.Y."/>
        </authorList>
    </citation>
    <scope>NUCLEOTIDE SEQUENCE [LARGE SCALE GENOMIC DNA]</scope>
    <source>
        <strain evidence="3 4">A52</strain>
    </source>
</reference>
<dbReference type="Pfam" id="PF16036">
    <property type="entry name" value="Chalcone_3"/>
    <property type="match status" value="1"/>
</dbReference>
<keyword evidence="3" id="KW-0413">Isomerase</keyword>
<dbReference type="RefSeq" id="WP_210226008.1">
    <property type="nucleotide sequence ID" value="NZ_CP072800.1"/>
</dbReference>
<feature type="chain" id="PRO_5046327121" evidence="1">
    <location>
        <begin position="20"/>
        <end position="177"/>
    </location>
</feature>
<evidence type="ECO:0000259" key="2">
    <source>
        <dbReference type="Pfam" id="PF16036"/>
    </source>
</evidence>
<gene>
    <name evidence="3" type="ORF">J8380_12860</name>
</gene>
<feature type="domain" description="Chalcone isomerase" evidence="2">
    <location>
        <begin position="26"/>
        <end position="171"/>
    </location>
</feature>
<dbReference type="Proteomes" id="UP000672027">
    <property type="component" value="Chromosome"/>
</dbReference>